<dbReference type="SUPFAM" id="SSF49764">
    <property type="entry name" value="HSP20-like chaperones"/>
    <property type="match status" value="1"/>
</dbReference>
<organism evidence="4 5">
    <name type="scientific">Paenibacillus monticola</name>
    <dbReference type="NCBI Taxonomy" id="2666075"/>
    <lineage>
        <taxon>Bacteria</taxon>
        <taxon>Bacillati</taxon>
        <taxon>Bacillota</taxon>
        <taxon>Bacilli</taxon>
        <taxon>Bacillales</taxon>
        <taxon>Paenibacillaceae</taxon>
        <taxon>Paenibacillus</taxon>
    </lineage>
</organism>
<dbReference type="RefSeq" id="WP_154122098.1">
    <property type="nucleotide sequence ID" value="NZ_WJXB01000015.1"/>
</dbReference>
<name>A0A7X2L4Q6_9BACL</name>
<evidence type="ECO:0000259" key="3">
    <source>
        <dbReference type="PROSITE" id="PS01031"/>
    </source>
</evidence>
<dbReference type="EMBL" id="WJXB01000015">
    <property type="protein sequence ID" value="MRN56588.1"/>
    <property type="molecule type" value="Genomic_DNA"/>
</dbReference>
<dbReference type="PANTHER" id="PTHR11527">
    <property type="entry name" value="HEAT-SHOCK PROTEIN 20 FAMILY MEMBER"/>
    <property type="match status" value="1"/>
</dbReference>
<feature type="domain" description="SHSP" evidence="3">
    <location>
        <begin position="34"/>
        <end position="147"/>
    </location>
</feature>
<keyword evidence="5" id="KW-1185">Reference proteome</keyword>
<reference evidence="4 5" key="1">
    <citation type="submission" date="2019-11" db="EMBL/GenBank/DDBJ databases">
        <title>Paenibacillus monticola sp. nov., a novel PGPR strain isolated from mountain sample in China.</title>
        <authorList>
            <person name="Zhao Q."/>
            <person name="Li H.-P."/>
            <person name="Zhang J.-L."/>
        </authorList>
    </citation>
    <scope>NUCLEOTIDE SEQUENCE [LARGE SCALE GENOMIC DNA]</scope>
    <source>
        <strain evidence="4 5">LC-T2</strain>
    </source>
</reference>
<evidence type="ECO:0000313" key="4">
    <source>
        <dbReference type="EMBL" id="MRN56588.1"/>
    </source>
</evidence>
<dbReference type="InterPro" id="IPR008978">
    <property type="entry name" value="HSP20-like_chaperone"/>
</dbReference>
<evidence type="ECO:0000256" key="1">
    <source>
        <dbReference type="PROSITE-ProRule" id="PRU00285"/>
    </source>
</evidence>
<dbReference type="Pfam" id="PF00011">
    <property type="entry name" value="HSP20"/>
    <property type="match status" value="1"/>
</dbReference>
<gene>
    <name evidence="4" type="ORF">GJB61_26860</name>
</gene>
<comment type="similarity">
    <text evidence="1 2">Belongs to the small heat shock protein (HSP20) family.</text>
</comment>
<evidence type="ECO:0000313" key="5">
    <source>
        <dbReference type="Proteomes" id="UP000463051"/>
    </source>
</evidence>
<dbReference type="InterPro" id="IPR002068">
    <property type="entry name" value="A-crystallin/Hsp20_dom"/>
</dbReference>
<dbReference type="Gene3D" id="2.60.40.790">
    <property type="match status" value="1"/>
</dbReference>
<protein>
    <submittedName>
        <fullName evidence="4">Hsp20 family protein</fullName>
    </submittedName>
</protein>
<dbReference type="AlphaFoldDB" id="A0A7X2L4Q6"/>
<comment type="caution">
    <text evidence="4">The sequence shown here is derived from an EMBL/GenBank/DDBJ whole genome shotgun (WGS) entry which is preliminary data.</text>
</comment>
<proteinExistence type="inferred from homology"/>
<accession>A0A7X2L4Q6</accession>
<sequence length="155" mass="18061">MFNLVPFGKGREDAFGVLTKSLNEVFNDDFFAPIKSSTVVFRTDIRESEQAYLIEAELPGFKKEEIDIDYANSYLTIKAVRKEEDTEENQEHQIVRRERRYGEYVRRFYVQDISEEGIRASLKDGLLTLEVPKRQKLQSKRIEIQDGGSSESQQE</sequence>
<dbReference type="CDD" id="cd06471">
    <property type="entry name" value="ACD_LpsHSP_like"/>
    <property type="match status" value="1"/>
</dbReference>
<dbReference type="InterPro" id="IPR031107">
    <property type="entry name" value="Small_HSP"/>
</dbReference>
<dbReference type="PROSITE" id="PS01031">
    <property type="entry name" value="SHSP"/>
    <property type="match status" value="1"/>
</dbReference>
<dbReference type="Proteomes" id="UP000463051">
    <property type="component" value="Unassembled WGS sequence"/>
</dbReference>
<evidence type="ECO:0000256" key="2">
    <source>
        <dbReference type="RuleBase" id="RU003616"/>
    </source>
</evidence>